<dbReference type="PATRIC" id="fig|1441095.3.peg.4602"/>
<dbReference type="SMART" id="SM00062">
    <property type="entry name" value="PBPb"/>
    <property type="match status" value="1"/>
</dbReference>
<comment type="subcellular location">
    <subcellularLocation>
        <location evidence="1">Periplasm</location>
    </subcellularLocation>
</comment>
<dbReference type="InterPro" id="IPR010067">
    <property type="entry name" value="ABC_SsuA_sub-bd"/>
</dbReference>
<dbReference type="PANTHER" id="PTHR30024">
    <property type="entry name" value="ALIPHATIC SULFONATES-BINDING PROTEIN-RELATED"/>
    <property type="match status" value="1"/>
</dbReference>
<dbReference type="NCBIfam" id="TIGR01728">
    <property type="entry name" value="SsuA_fam"/>
    <property type="match status" value="1"/>
</dbReference>
<dbReference type="Pfam" id="PF04069">
    <property type="entry name" value="OpuAC"/>
    <property type="match status" value="1"/>
</dbReference>
<feature type="chain" id="PRO_5039543347" evidence="6">
    <location>
        <begin position="21"/>
        <end position="344"/>
    </location>
</feature>
<reference evidence="9" key="1">
    <citation type="submission" date="2015-08" db="EMBL/GenBank/DDBJ databases">
        <title>Genome sequencing project for genomic taxonomy and phylogenomics of Bacillus-like bacteria.</title>
        <authorList>
            <person name="Liu B."/>
            <person name="Wang J."/>
            <person name="Zhu Y."/>
            <person name="Liu G."/>
            <person name="Chen Q."/>
            <person name="Chen Z."/>
            <person name="Lan J."/>
            <person name="Che J."/>
            <person name="Ge C."/>
            <person name="Shi H."/>
            <person name="Pan Z."/>
            <person name="Liu X."/>
        </authorList>
    </citation>
    <scope>NUCLEOTIDE SEQUENCE [LARGE SCALE GENOMIC DNA]</scope>
    <source>
        <strain evidence="9">FJAT-4402</strain>
    </source>
</reference>
<dbReference type="GO" id="GO:0042597">
    <property type="term" value="C:periplasmic space"/>
    <property type="evidence" value="ECO:0007669"/>
    <property type="project" value="UniProtKB-SubCell"/>
</dbReference>
<dbReference type="CDD" id="cd13560">
    <property type="entry name" value="PBP2_taurine"/>
    <property type="match status" value="1"/>
</dbReference>
<dbReference type="GO" id="GO:0043190">
    <property type="term" value="C:ATP-binding cassette (ABC) transporter complex"/>
    <property type="evidence" value="ECO:0007669"/>
    <property type="project" value="InterPro"/>
</dbReference>
<dbReference type="OrthoDB" id="9815602at2"/>
<dbReference type="PANTHER" id="PTHR30024:SF47">
    <property type="entry name" value="TAURINE-BINDING PERIPLASMIC PROTEIN"/>
    <property type="match status" value="1"/>
</dbReference>
<evidence type="ECO:0000256" key="1">
    <source>
        <dbReference type="ARBA" id="ARBA00004418"/>
    </source>
</evidence>
<feature type="domain" description="Solute-binding protein family 3/N-terminal" evidence="7">
    <location>
        <begin position="46"/>
        <end position="281"/>
    </location>
</feature>
<dbReference type="InterPro" id="IPR001638">
    <property type="entry name" value="Solute-binding_3/MltF_N"/>
</dbReference>
<dbReference type="InterPro" id="IPR010068">
    <property type="entry name" value="Peri-bd_TauA"/>
</dbReference>
<evidence type="ECO:0000256" key="6">
    <source>
        <dbReference type="SAM" id="SignalP"/>
    </source>
</evidence>
<keyword evidence="9" id="KW-1185">Reference proteome</keyword>
<dbReference type="Gene3D" id="3.40.190.10">
    <property type="entry name" value="Periplasmic binding protein-like II"/>
    <property type="match status" value="2"/>
</dbReference>
<dbReference type="RefSeq" id="WP_053605549.1">
    <property type="nucleotide sequence ID" value="NZ_CP012600.1"/>
</dbReference>
<evidence type="ECO:0000313" key="9">
    <source>
        <dbReference type="Proteomes" id="UP000067625"/>
    </source>
</evidence>
<evidence type="ECO:0000259" key="7">
    <source>
        <dbReference type="SMART" id="SM00062"/>
    </source>
</evidence>
<protein>
    <submittedName>
        <fullName evidence="8">Taurine ABC transporter substrate-binding protein</fullName>
    </submittedName>
</protein>
<dbReference type="InterPro" id="IPR007210">
    <property type="entry name" value="ABC_Gly_betaine_transp_sub-bd"/>
</dbReference>
<dbReference type="GO" id="GO:0042626">
    <property type="term" value="F:ATPase-coupled transmembrane transporter activity"/>
    <property type="evidence" value="ECO:0007669"/>
    <property type="project" value="InterPro"/>
</dbReference>
<reference evidence="8 9" key="2">
    <citation type="journal article" date="2016" name="Int. J. Syst. Evol. Microbiol.">
        <title>Bacillus gobiensis sp. nov., isolated from a soil sample.</title>
        <authorList>
            <person name="Liu B."/>
            <person name="Liu G.H."/>
            <person name="Cetin S."/>
            <person name="Schumann P."/>
            <person name="Pan Z.Z."/>
            <person name="Chen Q.Q."/>
        </authorList>
    </citation>
    <scope>NUCLEOTIDE SEQUENCE [LARGE SCALE GENOMIC DNA]</scope>
    <source>
        <strain evidence="8 9">FJAT-4402</strain>
    </source>
</reference>
<dbReference type="PROSITE" id="PS51257">
    <property type="entry name" value="PROKAR_LIPOPROTEIN"/>
    <property type="match status" value="1"/>
</dbReference>
<proteinExistence type="inferred from homology"/>
<keyword evidence="4" id="KW-0564">Palmitate</keyword>
<dbReference type="STRING" id="1441095.AM592_20790"/>
<sequence length="344" mass="37847">MNLLKRNVLLIILLAFTVSAACSNQVSSNSASENKSTSSSENVPEKIVIGYQASPSGELLAKALGLLEKKYPDTKVEWVKFDAGRDVNNAIASGSINFGTVGTPPTSIGIANKLPYSVYNLHDIIGESEALVVKDDTGIQSLHDLKGKKIATTFSSTSHYSLLGALKEEGLDPVKENITILDMTPPDIYAAWQRGEIDGAYLWQPMLEKLNQDKGKVIVNSKELAEKGVLTAELGYVHNDFAKKYPEVVKDYVSVLDEAVKYYRDKPKESADLLSKELGLSPEESLKTMKQLIWLDASQQKEYFSGPLAETLKETADFLVEQKSISSAPDLEVYQKSLLKEIHE</sequence>
<feature type="signal peptide" evidence="6">
    <location>
        <begin position="1"/>
        <end position="20"/>
    </location>
</feature>
<dbReference type="SUPFAM" id="SSF53850">
    <property type="entry name" value="Periplasmic binding protein-like II"/>
    <property type="match status" value="1"/>
</dbReference>
<evidence type="ECO:0000256" key="4">
    <source>
        <dbReference type="ARBA" id="ARBA00023139"/>
    </source>
</evidence>
<dbReference type="GO" id="GO:0042918">
    <property type="term" value="P:alkanesulfonate transmembrane transport"/>
    <property type="evidence" value="ECO:0007669"/>
    <property type="project" value="TreeGrafter"/>
</dbReference>
<dbReference type="EMBL" id="CP012600">
    <property type="protein sequence ID" value="ALC83686.1"/>
    <property type="molecule type" value="Genomic_DNA"/>
</dbReference>
<organism evidence="8 9">
    <name type="scientific">Bacillus gobiensis</name>
    <dbReference type="NCBI Taxonomy" id="1441095"/>
    <lineage>
        <taxon>Bacteria</taxon>
        <taxon>Bacillati</taxon>
        <taxon>Bacillota</taxon>
        <taxon>Bacilli</taxon>
        <taxon>Bacillales</taxon>
        <taxon>Bacillaceae</taxon>
        <taxon>Bacillus</taxon>
    </lineage>
</organism>
<evidence type="ECO:0000256" key="2">
    <source>
        <dbReference type="ARBA" id="ARBA00010742"/>
    </source>
</evidence>
<gene>
    <name evidence="8" type="ORF">AM592_20790</name>
</gene>
<name>A0A0M3RAS0_9BACI</name>
<keyword evidence="3 6" id="KW-0732">Signal</keyword>
<evidence type="ECO:0000256" key="5">
    <source>
        <dbReference type="ARBA" id="ARBA00023288"/>
    </source>
</evidence>
<dbReference type="Proteomes" id="UP000067625">
    <property type="component" value="Chromosome"/>
</dbReference>
<keyword evidence="5" id="KW-0449">Lipoprotein</keyword>
<evidence type="ECO:0000256" key="3">
    <source>
        <dbReference type="ARBA" id="ARBA00022729"/>
    </source>
</evidence>
<evidence type="ECO:0000313" key="8">
    <source>
        <dbReference type="EMBL" id="ALC83686.1"/>
    </source>
</evidence>
<comment type="similarity">
    <text evidence="2">Belongs to the bacterial solute-binding protein SsuA/TauA family.</text>
</comment>
<dbReference type="AlphaFoldDB" id="A0A0M3RAS0"/>
<accession>A0A0M3RAS0</accession>